<name>A0A4Y2H9U5_ARAVE</name>
<sequence>MLVAKSNVTRSLLCFPPWQVSPWKTAVLASNAFKKSPVSSALNILAEDQGEFLSIPNKAHHSLIGFRHNIFKNNVMTVFKDFQPSIAAFEVFVPQLLCKLFRFFFKLIASNR</sequence>
<evidence type="ECO:0000313" key="2">
    <source>
        <dbReference type="Proteomes" id="UP000499080"/>
    </source>
</evidence>
<dbReference type="AlphaFoldDB" id="A0A4Y2H9U5"/>
<protein>
    <submittedName>
        <fullName evidence="1">Uncharacterized protein</fullName>
    </submittedName>
</protein>
<organism evidence="1 2">
    <name type="scientific">Araneus ventricosus</name>
    <name type="common">Orbweaver spider</name>
    <name type="synonym">Epeira ventricosa</name>
    <dbReference type="NCBI Taxonomy" id="182803"/>
    <lineage>
        <taxon>Eukaryota</taxon>
        <taxon>Metazoa</taxon>
        <taxon>Ecdysozoa</taxon>
        <taxon>Arthropoda</taxon>
        <taxon>Chelicerata</taxon>
        <taxon>Arachnida</taxon>
        <taxon>Araneae</taxon>
        <taxon>Araneomorphae</taxon>
        <taxon>Entelegynae</taxon>
        <taxon>Araneoidea</taxon>
        <taxon>Araneidae</taxon>
        <taxon>Araneus</taxon>
    </lineage>
</organism>
<dbReference type="EMBL" id="BGPR01001800">
    <property type="protein sequence ID" value="GBM62099.1"/>
    <property type="molecule type" value="Genomic_DNA"/>
</dbReference>
<proteinExistence type="predicted"/>
<dbReference type="Proteomes" id="UP000499080">
    <property type="component" value="Unassembled WGS sequence"/>
</dbReference>
<evidence type="ECO:0000313" key="1">
    <source>
        <dbReference type="EMBL" id="GBM62099.1"/>
    </source>
</evidence>
<comment type="caution">
    <text evidence="1">The sequence shown here is derived from an EMBL/GenBank/DDBJ whole genome shotgun (WGS) entry which is preliminary data.</text>
</comment>
<gene>
    <name evidence="1" type="ORF">AVEN_49335_1</name>
</gene>
<accession>A0A4Y2H9U5</accession>
<keyword evidence="2" id="KW-1185">Reference proteome</keyword>
<reference evidence="1 2" key="1">
    <citation type="journal article" date="2019" name="Sci. Rep.">
        <title>Orb-weaving spider Araneus ventricosus genome elucidates the spidroin gene catalogue.</title>
        <authorList>
            <person name="Kono N."/>
            <person name="Nakamura H."/>
            <person name="Ohtoshi R."/>
            <person name="Moran D.A.P."/>
            <person name="Shinohara A."/>
            <person name="Yoshida Y."/>
            <person name="Fujiwara M."/>
            <person name="Mori M."/>
            <person name="Tomita M."/>
            <person name="Arakawa K."/>
        </authorList>
    </citation>
    <scope>NUCLEOTIDE SEQUENCE [LARGE SCALE GENOMIC DNA]</scope>
</reference>